<dbReference type="AlphaFoldDB" id="A0AAD9AMB4"/>
<protein>
    <submittedName>
        <fullName evidence="2">Uncharacterized protein</fullName>
    </submittedName>
</protein>
<accession>A0AAD9AMB4</accession>
<keyword evidence="3" id="KW-1185">Reference proteome</keyword>
<feature type="compositionally biased region" description="Polar residues" evidence="1">
    <location>
        <begin position="10"/>
        <end position="19"/>
    </location>
</feature>
<proteinExistence type="predicted"/>
<sequence>MGIPNPAIRVTTSHPGRSSKASRPKTKILCMGPRFSGMATFL</sequence>
<evidence type="ECO:0000313" key="3">
    <source>
        <dbReference type="Proteomes" id="UP001243330"/>
    </source>
</evidence>
<organism evidence="2 3">
    <name type="scientific">Colletotrichum chrysophilum</name>
    <dbReference type="NCBI Taxonomy" id="1836956"/>
    <lineage>
        <taxon>Eukaryota</taxon>
        <taxon>Fungi</taxon>
        <taxon>Dikarya</taxon>
        <taxon>Ascomycota</taxon>
        <taxon>Pezizomycotina</taxon>
        <taxon>Sordariomycetes</taxon>
        <taxon>Hypocreomycetidae</taxon>
        <taxon>Glomerellales</taxon>
        <taxon>Glomerellaceae</taxon>
        <taxon>Colletotrichum</taxon>
        <taxon>Colletotrichum gloeosporioides species complex</taxon>
    </lineage>
</organism>
<evidence type="ECO:0000256" key="1">
    <source>
        <dbReference type="SAM" id="MobiDB-lite"/>
    </source>
</evidence>
<reference evidence="2" key="1">
    <citation type="submission" date="2023-01" db="EMBL/GenBank/DDBJ databases">
        <title>Colletotrichum chrysophilum M932 genome sequence.</title>
        <authorList>
            <person name="Baroncelli R."/>
        </authorList>
    </citation>
    <scope>NUCLEOTIDE SEQUENCE</scope>
    <source>
        <strain evidence="2">M932</strain>
    </source>
</reference>
<comment type="caution">
    <text evidence="2">The sequence shown here is derived from an EMBL/GenBank/DDBJ whole genome shotgun (WGS) entry which is preliminary data.</text>
</comment>
<gene>
    <name evidence="2" type="ORF">CCHR01_08017</name>
</gene>
<dbReference type="Proteomes" id="UP001243330">
    <property type="component" value="Unassembled WGS sequence"/>
</dbReference>
<feature type="region of interest" description="Disordered" evidence="1">
    <location>
        <begin position="1"/>
        <end position="25"/>
    </location>
</feature>
<dbReference type="EMBL" id="JAQOWY010000146">
    <property type="protein sequence ID" value="KAK1849340.1"/>
    <property type="molecule type" value="Genomic_DNA"/>
</dbReference>
<name>A0AAD9AMB4_9PEZI</name>
<evidence type="ECO:0000313" key="2">
    <source>
        <dbReference type="EMBL" id="KAK1849340.1"/>
    </source>
</evidence>